<proteinExistence type="predicted"/>
<feature type="compositionally biased region" description="Polar residues" evidence="1">
    <location>
        <begin position="225"/>
        <end position="238"/>
    </location>
</feature>
<reference evidence="3" key="1">
    <citation type="submission" date="2022-11" db="UniProtKB">
        <authorList>
            <consortium name="WormBaseParasite"/>
        </authorList>
    </citation>
    <scope>IDENTIFICATION</scope>
</reference>
<dbReference type="WBParaSite" id="ACRNAN_Path_772.g2921.t1">
    <property type="protein sequence ID" value="ACRNAN_Path_772.g2921.t1"/>
    <property type="gene ID" value="ACRNAN_Path_772.g2921"/>
</dbReference>
<feature type="region of interest" description="Disordered" evidence="1">
    <location>
        <begin position="402"/>
        <end position="536"/>
    </location>
</feature>
<feature type="compositionally biased region" description="Low complexity" evidence="1">
    <location>
        <begin position="423"/>
        <end position="437"/>
    </location>
</feature>
<evidence type="ECO:0000313" key="2">
    <source>
        <dbReference type="Proteomes" id="UP000887540"/>
    </source>
</evidence>
<feature type="compositionally biased region" description="Basic residues" evidence="1">
    <location>
        <begin position="192"/>
        <end position="204"/>
    </location>
</feature>
<keyword evidence="2" id="KW-1185">Reference proteome</keyword>
<organism evidence="2 3">
    <name type="scientific">Acrobeloides nanus</name>
    <dbReference type="NCBI Taxonomy" id="290746"/>
    <lineage>
        <taxon>Eukaryota</taxon>
        <taxon>Metazoa</taxon>
        <taxon>Ecdysozoa</taxon>
        <taxon>Nematoda</taxon>
        <taxon>Chromadorea</taxon>
        <taxon>Rhabditida</taxon>
        <taxon>Tylenchina</taxon>
        <taxon>Cephalobomorpha</taxon>
        <taxon>Cephaloboidea</taxon>
        <taxon>Cephalobidae</taxon>
        <taxon>Acrobeloides</taxon>
    </lineage>
</organism>
<name>A0A914CB63_9BILA</name>
<accession>A0A914CB63</accession>
<evidence type="ECO:0000313" key="3">
    <source>
        <dbReference type="WBParaSite" id="ACRNAN_Path_772.g2921.t1"/>
    </source>
</evidence>
<dbReference type="Proteomes" id="UP000887540">
    <property type="component" value="Unplaced"/>
</dbReference>
<evidence type="ECO:0000256" key="1">
    <source>
        <dbReference type="SAM" id="MobiDB-lite"/>
    </source>
</evidence>
<protein>
    <submittedName>
        <fullName evidence="3">Uncharacterized protein</fullName>
    </submittedName>
</protein>
<feature type="compositionally biased region" description="Basic residues" evidence="1">
    <location>
        <begin position="515"/>
        <end position="525"/>
    </location>
</feature>
<sequence length="573" mass="64472">MKRMEEKLDGMEILEFRRRKYRNFVQLNIMKEVSMQKRMNARSRKLFFDKKKKGDITKRKHIFFVDSDDESQAVSTQIEQNDPVPTTSLNEEATVSNTYSITSEEIPVTAAAIQNPSQVHSLSSKPSKWRTQRESSSCSTNSDSDEETAQIPEKQVQKKPQLILPTQEESLSTSSSSESNSDQEVQQILRNARPKKALPARKLRQQPTTISSSSTSSDEEEISRRNNSTDIMPTISQKNNEKDDKMIKKRIFVFNSDNEIEEFVVHMAATKIVSELPNLTEENIATNLSLSSNDLDQTQLTTSKNMLNPFRPQISEVSNIGESSILSKPNYSPSQSSQKVPVTLTTAIISQGQSIMDAGTGIEVVPENDGYAQAVINYYTKIGYYKPSTKSQEPIVASKFSEEASNLSKSPTSSMHKRLQPDSSSSTPLRRSQSVSSNLQPQRDKQIATTSLPTAKPKNFPQKLPSKNLKSTRSPNEMTIPTRRSTRVEAKKIITHNTPSARSNKNRQPEPTKRNIQHSSRKRKVSVGNATPLRRSQRIITPVTRFVAELKGQSHNATMLTLDDILPKKRRSL</sequence>
<feature type="compositionally biased region" description="Polar residues" evidence="1">
    <location>
        <begin position="403"/>
        <end position="414"/>
    </location>
</feature>
<feature type="compositionally biased region" description="Polar residues" evidence="1">
    <location>
        <begin position="468"/>
        <end position="483"/>
    </location>
</feature>
<feature type="compositionally biased region" description="Polar residues" evidence="1">
    <location>
        <begin position="115"/>
        <end position="126"/>
    </location>
</feature>
<dbReference type="AlphaFoldDB" id="A0A914CB63"/>
<feature type="region of interest" description="Disordered" evidence="1">
    <location>
        <begin position="115"/>
        <end position="242"/>
    </location>
</feature>
<feature type="compositionally biased region" description="Low complexity" evidence="1">
    <location>
        <begin position="167"/>
        <end position="187"/>
    </location>
</feature>